<dbReference type="AlphaFoldDB" id="A0A5C3QKG3"/>
<dbReference type="EMBL" id="ML178837">
    <property type="protein sequence ID" value="TFK98853.1"/>
    <property type="molecule type" value="Genomic_DNA"/>
</dbReference>
<accession>A0A5C3QKG3</accession>
<protein>
    <recommendedName>
        <fullName evidence="5">IPT/TIG domain-containing protein</fullName>
    </recommendedName>
</protein>
<evidence type="ECO:0000313" key="4">
    <source>
        <dbReference type="Proteomes" id="UP000305067"/>
    </source>
</evidence>
<evidence type="ECO:0000256" key="2">
    <source>
        <dbReference type="SAM" id="SignalP"/>
    </source>
</evidence>
<gene>
    <name evidence="3" type="ORF">BDV98DRAFT_572321</name>
</gene>
<sequence>MAGSSIRLLSTLAALTSASRFPIPPAPVSLPTPGSLNSRPGAISRPALDSGLPPPPVPGLALSAPVPCLPPPLPLASTGWPLLLPGLPATPLIRCGARMTVSGTGLVRPGSTCGWGACWKGVSCWDEAWWDEDDEDVGRAWG</sequence>
<evidence type="ECO:0008006" key="5">
    <source>
        <dbReference type="Google" id="ProtNLM"/>
    </source>
</evidence>
<name>A0A5C3QKG3_9AGAR</name>
<organism evidence="3 4">
    <name type="scientific">Pterulicium gracile</name>
    <dbReference type="NCBI Taxonomy" id="1884261"/>
    <lineage>
        <taxon>Eukaryota</taxon>
        <taxon>Fungi</taxon>
        <taxon>Dikarya</taxon>
        <taxon>Basidiomycota</taxon>
        <taxon>Agaricomycotina</taxon>
        <taxon>Agaricomycetes</taxon>
        <taxon>Agaricomycetidae</taxon>
        <taxon>Agaricales</taxon>
        <taxon>Pleurotineae</taxon>
        <taxon>Pterulaceae</taxon>
        <taxon>Pterulicium</taxon>
    </lineage>
</organism>
<reference evidence="3 4" key="1">
    <citation type="journal article" date="2019" name="Nat. Ecol. Evol.">
        <title>Megaphylogeny resolves global patterns of mushroom evolution.</title>
        <authorList>
            <person name="Varga T."/>
            <person name="Krizsan K."/>
            <person name="Foldi C."/>
            <person name="Dima B."/>
            <person name="Sanchez-Garcia M."/>
            <person name="Sanchez-Ramirez S."/>
            <person name="Szollosi G.J."/>
            <person name="Szarkandi J.G."/>
            <person name="Papp V."/>
            <person name="Albert L."/>
            <person name="Andreopoulos W."/>
            <person name="Angelini C."/>
            <person name="Antonin V."/>
            <person name="Barry K.W."/>
            <person name="Bougher N.L."/>
            <person name="Buchanan P."/>
            <person name="Buyck B."/>
            <person name="Bense V."/>
            <person name="Catcheside P."/>
            <person name="Chovatia M."/>
            <person name="Cooper J."/>
            <person name="Damon W."/>
            <person name="Desjardin D."/>
            <person name="Finy P."/>
            <person name="Geml J."/>
            <person name="Haridas S."/>
            <person name="Hughes K."/>
            <person name="Justo A."/>
            <person name="Karasinski D."/>
            <person name="Kautmanova I."/>
            <person name="Kiss B."/>
            <person name="Kocsube S."/>
            <person name="Kotiranta H."/>
            <person name="LaButti K.M."/>
            <person name="Lechner B.E."/>
            <person name="Liimatainen K."/>
            <person name="Lipzen A."/>
            <person name="Lukacs Z."/>
            <person name="Mihaltcheva S."/>
            <person name="Morgado L.N."/>
            <person name="Niskanen T."/>
            <person name="Noordeloos M.E."/>
            <person name="Ohm R.A."/>
            <person name="Ortiz-Santana B."/>
            <person name="Ovrebo C."/>
            <person name="Racz N."/>
            <person name="Riley R."/>
            <person name="Savchenko A."/>
            <person name="Shiryaev A."/>
            <person name="Soop K."/>
            <person name="Spirin V."/>
            <person name="Szebenyi C."/>
            <person name="Tomsovsky M."/>
            <person name="Tulloss R.E."/>
            <person name="Uehling J."/>
            <person name="Grigoriev I.V."/>
            <person name="Vagvolgyi C."/>
            <person name="Papp T."/>
            <person name="Martin F.M."/>
            <person name="Miettinen O."/>
            <person name="Hibbett D.S."/>
            <person name="Nagy L.G."/>
        </authorList>
    </citation>
    <scope>NUCLEOTIDE SEQUENCE [LARGE SCALE GENOMIC DNA]</scope>
    <source>
        <strain evidence="3 4">CBS 309.79</strain>
    </source>
</reference>
<keyword evidence="4" id="KW-1185">Reference proteome</keyword>
<dbReference type="Proteomes" id="UP000305067">
    <property type="component" value="Unassembled WGS sequence"/>
</dbReference>
<keyword evidence="2" id="KW-0732">Signal</keyword>
<evidence type="ECO:0000313" key="3">
    <source>
        <dbReference type="EMBL" id="TFK98853.1"/>
    </source>
</evidence>
<evidence type="ECO:0000256" key="1">
    <source>
        <dbReference type="SAM" id="MobiDB-lite"/>
    </source>
</evidence>
<feature type="chain" id="PRO_5023070082" description="IPT/TIG domain-containing protein" evidence="2">
    <location>
        <begin position="19"/>
        <end position="142"/>
    </location>
</feature>
<proteinExistence type="predicted"/>
<feature type="region of interest" description="Disordered" evidence="1">
    <location>
        <begin position="31"/>
        <end position="50"/>
    </location>
</feature>
<feature type="signal peptide" evidence="2">
    <location>
        <begin position="1"/>
        <end position="18"/>
    </location>
</feature>